<organism evidence="2 3">
    <name type="scientific">Nonomuraea soli</name>
    <dbReference type="NCBI Taxonomy" id="1032476"/>
    <lineage>
        <taxon>Bacteria</taxon>
        <taxon>Bacillati</taxon>
        <taxon>Actinomycetota</taxon>
        <taxon>Actinomycetes</taxon>
        <taxon>Streptosporangiales</taxon>
        <taxon>Streptosporangiaceae</taxon>
        <taxon>Nonomuraea</taxon>
    </lineage>
</organism>
<dbReference type="Gene3D" id="3.90.470.20">
    <property type="entry name" value="4'-phosphopantetheinyl transferase domain"/>
    <property type="match status" value="1"/>
</dbReference>
<accession>A0A7W0CEU3</accession>
<dbReference type="InterPro" id="IPR037143">
    <property type="entry name" value="4-PPantetheinyl_Trfase_dom_sf"/>
</dbReference>
<dbReference type="SUPFAM" id="SSF56214">
    <property type="entry name" value="4'-phosphopantetheinyl transferase"/>
    <property type="match status" value="1"/>
</dbReference>
<dbReference type="AlphaFoldDB" id="A0A7W0CEU3"/>
<dbReference type="PANTHER" id="PTHR12215">
    <property type="entry name" value="PHOSPHOPANTETHEINE TRANSFERASE"/>
    <property type="match status" value="1"/>
</dbReference>
<evidence type="ECO:0000256" key="1">
    <source>
        <dbReference type="ARBA" id="ARBA00022679"/>
    </source>
</evidence>
<sequence>MEQAVIMAARSGDVGGSMDWLTEAERERAERFLRDDDRVTFVAAHLLVRQCAAHYLGLDPATVTLLQHCPVHGPGHGVPYLEQAPELGVSLSHTRGYVCAAVGPGRVGVDAERVPDGPLVEVLVTQLCAPGEHVSDNRELIRLWTRKEALVKRGELTLDSLSSMPWSPTGHLLEWEEPDGVMAASITDAPPLRIR</sequence>
<dbReference type="RefSeq" id="WP_181608616.1">
    <property type="nucleotide sequence ID" value="NZ_BAABAM010000001.1"/>
</dbReference>
<dbReference type="GO" id="GO:0008897">
    <property type="term" value="F:holo-[acyl-carrier-protein] synthase activity"/>
    <property type="evidence" value="ECO:0007669"/>
    <property type="project" value="InterPro"/>
</dbReference>
<keyword evidence="1 2" id="KW-0808">Transferase</keyword>
<keyword evidence="3" id="KW-1185">Reference proteome</keyword>
<dbReference type="PANTHER" id="PTHR12215:SF10">
    <property type="entry name" value="L-AMINOADIPATE-SEMIALDEHYDE DEHYDROGENASE-PHOSPHOPANTETHEINYL TRANSFERASE"/>
    <property type="match status" value="1"/>
</dbReference>
<evidence type="ECO:0000313" key="2">
    <source>
        <dbReference type="EMBL" id="MBA2889875.1"/>
    </source>
</evidence>
<dbReference type="Proteomes" id="UP000530928">
    <property type="component" value="Unassembled WGS sequence"/>
</dbReference>
<reference evidence="2 3" key="1">
    <citation type="submission" date="2020-07" db="EMBL/GenBank/DDBJ databases">
        <title>Genomic Encyclopedia of Type Strains, Phase IV (KMG-IV): sequencing the most valuable type-strain genomes for metagenomic binning, comparative biology and taxonomic classification.</title>
        <authorList>
            <person name="Goeker M."/>
        </authorList>
    </citation>
    <scope>NUCLEOTIDE SEQUENCE [LARGE SCALE GENOMIC DNA]</scope>
    <source>
        <strain evidence="2 3">DSM 45533</strain>
    </source>
</reference>
<dbReference type="GO" id="GO:0019878">
    <property type="term" value="P:lysine biosynthetic process via aminoadipic acid"/>
    <property type="evidence" value="ECO:0007669"/>
    <property type="project" value="TreeGrafter"/>
</dbReference>
<dbReference type="GO" id="GO:0005829">
    <property type="term" value="C:cytosol"/>
    <property type="evidence" value="ECO:0007669"/>
    <property type="project" value="TreeGrafter"/>
</dbReference>
<name>A0A7W0CEU3_9ACTN</name>
<evidence type="ECO:0000313" key="3">
    <source>
        <dbReference type="Proteomes" id="UP000530928"/>
    </source>
</evidence>
<proteinExistence type="predicted"/>
<dbReference type="InterPro" id="IPR050559">
    <property type="entry name" value="P-Pant_transferase_sf"/>
</dbReference>
<dbReference type="EMBL" id="JACDUR010000001">
    <property type="protein sequence ID" value="MBA2889875.1"/>
    <property type="molecule type" value="Genomic_DNA"/>
</dbReference>
<dbReference type="GO" id="GO:0000287">
    <property type="term" value="F:magnesium ion binding"/>
    <property type="evidence" value="ECO:0007669"/>
    <property type="project" value="InterPro"/>
</dbReference>
<protein>
    <submittedName>
        <fullName evidence="2">4'-phosphopantetheinyl transferase</fullName>
        <ecNumber evidence="2">2.7.8.-</ecNumber>
    </submittedName>
</protein>
<dbReference type="EC" id="2.7.8.-" evidence="2"/>
<gene>
    <name evidence="2" type="ORF">HNR30_001210</name>
</gene>
<comment type="caution">
    <text evidence="2">The sequence shown here is derived from an EMBL/GenBank/DDBJ whole genome shotgun (WGS) entry which is preliminary data.</text>
</comment>